<evidence type="ECO:0000313" key="1">
    <source>
        <dbReference type="EMBL" id="KAB8180467.1"/>
    </source>
</evidence>
<proteinExistence type="predicted"/>
<evidence type="ECO:0000313" key="2">
    <source>
        <dbReference type="Proteomes" id="UP000313066"/>
    </source>
</evidence>
<organism evidence="1 2">
    <name type="scientific">Microbispora catharanthi</name>
    <dbReference type="NCBI Taxonomy" id="1712871"/>
    <lineage>
        <taxon>Bacteria</taxon>
        <taxon>Bacillati</taxon>
        <taxon>Actinomycetota</taxon>
        <taxon>Actinomycetes</taxon>
        <taxon>Streptosporangiales</taxon>
        <taxon>Streptosporangiaceae</taxon>
        <taxon>Microbispora</taxon>
    </lineage>
</organism>
<sequence>MLHAVEKARAADSKRNTYKVLLTRGMIGTAVYSVDARTQDFLATLLDR</sequence>
<gene>
    <name evidence="1" type="ORF">FH610_033330</name>
</gene>
<accession>A0A5N6BHE9</accession>
<dbReference type="EMBL" id="VDMA02000022">
    <property type="protein sequence ID" value="KAB8180467.1"/>
    <property type="molecule type" value="Genomic_DNA"/>
</dbReference>
<reference evidence="1 2" key="1">
    <citation type="submission" date="2019-10" db="EMBL/GenBank/DDBJ databases">
        <title>Nonomuraea sp. nov., isolated from Phyllanthus amarus.</title>
        <authorList>
            <person name="Klykleung N."/>
            <person name="Tanasupawat S."/>
        </authorList>
    </citation>
    <scope>NUCLEOTIDE SEQUENCE [LARGE SCALE GENOMIC DNA]</scope>
    <source>
        <strain evidence="1 2">CR1-09</strain>
    </source>
</reference>
<dbReference type="Proteomes" id="UP000313066">
    <property type="component" value="Unassembled WGS sequence"/>
</dbReference>
<name>A0A5N6BHE9_9ACTN</name>
<comment type="caution">
    <text evidence="1">The sequence shown here is derived from an EMBL/GenBank/DDBJ whole genome shotgun (WGS) entry which is preliminary data.</text>
</comment>
<keyword evidence="2" id="KW-1185">Reference proteome</keyword>
<protein>
    <submittedName>
        <fullName evidence="1">DUF2075 domain-containing protein</fullName>
    </submittedName>
</protein>
<dbReference type="RefSeq" id="WP_139579205.1">
    <property type="nucleotide sequence ID" value="NZ_VDMA02000022.1"/>
</dbReference>
<dbReference type="AlphaFoldDB" id="A0A5N6BHE9"/>